<dbReference type="STRING" id="1123384.AJ81_03150"/>
<proteinExistence type="predicted"/>
<dbReference type="RefSeq" id="WP_031503999.1">
    <property type="nucleotide sequence ID" value="NC_022795.1"/>
</dbReference>
<organism evidence="1 2">
    <name type="scientific">Pseudothermotoga hypogea DSM 11164 = NBRC 106472</name>
    <dbReference type="NCBI Taxonomy" id="1123384"/>
    <lineage>
        <taxon>Bacteria</taxon>
        <taxon>Thermotogati</taxon>
        <taxon>Thermotogota</taxon>
        <taxon>Thermotogae</taxon>
        <taxon>Thermotogales</taxon>
        <taxon>Thermotogaceae</taxon>
        <taxon>Pseudothermotoga</taxon>
    </lineage>
</organism>
<dbReference type="EMBL" id="CP007141">
    <property type="protein sequence ID" value="AJC74666.1"/>
    <property type="molecule type" value="Genomic_DNA"/>
</dbReference>
<evidence type="ECO:0000313" key="2">
    <source>
        <dbReference type="Proteomes" id="UP000077469"/>
    </source>
</evidence>
<dbReference type="Proteomes" id="UP000077469">
    <property type="component" value="Chromosome"/>
</dbReference>
<accession>A0A0X1KTY3</accession>
<dbReference type="KEGG" id="phy:AJ81_03150"/>
<keyword evidence="2" id="KW-1185">Reference proteome</keyword>
<dbReference type="OrthoDB" id="47971at2"/>
<name>A0A0X1KTY3_9THEM</name>
<gene>
    <name evidence="1" type="ORF">AJ81_03150</name>
</gene>
<dbReference type="AlphaFoldDB" id="A0A0X1KTY3"/>
<evidence type="ECO:0000313" key="1">
    <source>
        <dbReference type="EMBL" id="AJC74666.1"/>
    </source>
</evidence>
<dbReference type="PaxDb" id="1123384-AJ81_03150"/>
<dbReference type="PATRIC" id="fig|1123384.7.peg.618"/>
<sequence length="111" mass="12908">MTLDKEIVTRVCAQLAKYLLERSAESLNISITKAEKYEVRIVSKVFLEDEELNLLKSYLNVQPQEVGYYYLPLVGEYGSEEDLAIIAMLLEELKLNYDESKHELTISFRVR</sequence>
<reference evidence="1 2" key="1">
    <citation type="submission" date="2014-01" db="EMBL/GenBank/DDBJ databases">
        <title>Genome sequencing of Thermotog hypogea.</title>
        <authorList>
            <person name="Zhang X."/>
            <person name="Alvare G."/>
            <person name="Fristensky B."/>
            <person name="Chen L."/>
            <person name="Suen T."/>
            <person name="Chen Q."/>
            <person name="Ma K."/>
        </authorList>
    </citation>
    <scope>NUCLEOTIDE SEQUENCE [LARGE SCALE GENOMIC DNA]</scope>
    <source>
        <strain evidence="1 2">DSM 11164</strain>
    </source>
</reference>
<protein>
    <submittedName>
        <fullName evidence="1">Uncharacterized protein</fullName>
    </submittedName>
</protein>